<dbReference type="SUPFAM" id="SSF52096">
    <property type="entry name" value="ClpP/crotonase"/>
    <property type="match status" value="1"/>
</dbReference>
<dbReference type="InterPro" id="IPR018376">
    <property type="entry name" value="Enoyl-CoA_hyd/isom_CS"/>
</dbReference>
<dbReference type="Pfam" id="PF00378">
    <property type="entry name" value="ECH_1"/>
    <property type="match status" value="1"/>
</dbReference>
<organism evidence="3 4">
    <name type="scientific">Pseudofrankia asymbiotica</name>
    <dbReference type="NCBI Taxonomy" id="1834516"/>
    <lineage>
        <taxon>Bacteria</taxon>
        <taxon>Bacillati</taxon>
        <taxon>Actinomycetota</taxon>
        <taxon>Actinomycetes</taxon>
        <taxon>Frankiales</taxon>
        <taxon>Frankiaceae</taxon>
        <taxon>Pseudofrankia</taxon>
    </lineage>
</organism>
<dbReference type="InterPro" id="IPR029045">
    <property type="entry name" value="ClpP/crotonase-like_dom_sf"/>
</dbReference>
<name>A0A1V2IEF4_9ACTN</name>
<dbReference type="RefSeq" id="WP_076816419.1">
    <property type="nucleotide sequence ID" value="NZ_MOMC01000022.1"/>
</dbReference>
<dbReference type="Gene3D" id="3.90.226.10">
    <property type="entry name" value="2-enoyl-CoA Hydratase, Chain A, domain 1"/>
    <property type="match status" value="1"/>
</dbReference>
<dbReference type="CDD" id="cd06558">
    <property type="entry name" value="crotonase-like"/>
    <property type="match status" value="1"/>
</dbReference>
<keyword evidence="4" id="KW-1185">Reference proteome</keyword>
<dbReference type="STRING" id="1834516.BL253_11880"/>
<dbReference type="PANTHER" id="PTHR11941">
    <property type="entry name" value="ENOYL-COA HYDRATASE-RELATED"/>
    <property type="match status" value="1"/>
</dbReference>
<proteinExistence type="inferred from homology"/>
<comment type="caution">
    <text evidence="3">The sequence shown here is derived from an EMBL/GenBank/DDBJ whole genome shotgun (WGS) entry which is preliminary data.</text>
</comment>
<dbReference type="AlphaFoldDB" id="A0A1V2IEF4"/>
<reference evidence="4" key="1">
    <citation type="submission" date="2016-10" db="EMBL/GenBank/DDBJ databases">
        <title>Frankia sp. NRRL B-16386 Genome sequencing.</title>
        <authorList>
            <person name="Ghodhbane-Gtari F."/>
            <person name="Swanson E."/>
            <person name="Gueddou A."/>
            <person name="Hezbri K."/>
            <person name="Ktari K."/>
            <person name="Nouioui I."/>
            <person name="Morris K."/>
            <person name="Simpson S."/>
            <person name="Abebe-Akele F."/>
            <person name="Thomas K."/>
            <person name="Gtari M."/>
            <person name="Tisa L.S."/>
        </authorList>
    </citation>
    <scope>NUCLEOTIDE SEQUENCE [LARGE SCALE GENOMIC DNA]</scope>
    <source>
        <strain evidence="4">NRRL B-16386</strain>
    </source>
</reference>
<evidence type="ECO:0000313" key="4">
    <source>
        <dbReference type="Proteomes" id="UP000188929"/>
    </source>
</evidence>
<comment type="similarity">
    <text evidence="1 2">Belongs to the enoyl-CoA hydratase/isomerase family.</text>
</comment>
<dbReference type="GO" id="GO:0003824">
    <property type="term" value="F:catalytic activity"/>
    <property type="evidence" value="ECO:0007669"/>
    <property type="project" value="InterPro"/>
</dbReference>
<dbReference type="InterPro" id="IPR001753">
    <property type="entry name" value="Enoyl-CoA_hydra/iso"/>
</dbReference>
<gene>
    <name evidence="3" type="ORF">BL253_11880</name>
</gene>
<protein>
    <submittedName>
        <fullName evidence="3">Enoyl-CoA hydratase</fullName>
    </submittedName>
</protein>
<evidence type="ECO:0000313" key="3">
    <source>
        <dbReference type="EMBL" id="ONH30811.1"/>
    </source>
</evidence>
<dbReference type="EMBL" id="MOMC01000022">
    <property type="protein sequence ID" value="ONH30811.1"/>
    <property type="molecule type" value="Genomic_DNA"/>
</dbReference>
<evidence type="ECO:0000256" key="2">
    <source>
        <dbReference type="RuleBase" id="RU003707"/>
    </source>
</evidence>
<evidence type="ECO:0000256" key="1">
    <source>
        <dbReference type="ARBA" id="ARBA00005254"/>
    </source>
</evidence>
<dbReference type="Proteomes" id="UP000188929">
    <property type="component" value="Unassembled WGS sequence"/>
</dbReference>
<accession>A0A1V2IEF4</accession>
<dbReference type="OrthoDB" id="3474517at2"/>
<dbReference type="PANTHER" id="PTHR11941:SF54">
    <property type="entry name" value="ENOYL-COA HYDRATASE, MITOCHONDRIAL"/>
    <property type="match status" value="1"/>
</dbReference>
<dbReference type="PROSITE" id="PS00166">
    <property type="entry name" value="ENOYL_COA_HYDRATASE"/>
    <property type="match status" value="1"/>
</dbReference>
<sequence length="243" mass="25376">MIDLDIDGGLAVVTVDRPEARNAISRATMDELEKVLDAVDTSGAHALAITGGGDRAFISGGDLKELARIRTKEGAVDMALRMRGLCDRIAAFRGPVIAAINGHALGGGAEVAVAADIRVAADDIRIGFTQAMLAIMPGWGGAERLAAVVGRGRALMLAGSGAVVDAAEAARLGLVDKVLPRTEFDAGWRALAKSLAHHPAAETKRVMSGTVGPREAAEAFGDLWVSDAHWAEVDKVLNRLRDK</sequence>
<dbReference type="GO" id="GO:0006635">
    <property type="term" value="P:fatty acid beta-oxidation"/>
    <property type="evidence" value="ECO:0007669"/>
    <property type="project" value="TreeGrafter"/>
</dbReference>